<proteinExistence type="predicted"/>
<sequence>METNAVSPVAWLPLAIALGILSIAVGDGLVLKRVCILWENRRLVYNILFIVWASVTTTALCVAIFAISRFAPEVVFDRDFDTCVPTSRIQLVAPAWGIPLIFDITVLVMTCWNALDRPRQLSTRLTTSLSKDGIFYFLARYLLVEDSRLIDGSALRILNSILFWKAPSSLILAGAYCSWALAVTVTSRLVINFRVVDLQKGSDTSMAHGRISPFDRSSSQTSSLDKIKIHREEEYELM</sequence>
<evidence type="ECO:0000313" key="3">
    <source>
        <dbReference type="EMBL" id="KZS89535.1"/>
    </source>
</evidence>
<feature type="transmembrane region" description="Helical" evidence="2">
    <location>
        <begin position="91"/>
        <end position="112"/>
    </location>
</feature>
<feature type="transmembrane region" description="Helical" evidence="2">
    <location>
        <begin position="43"/>
        <end position="71"/>
    </location>
</feature>
<dbReference type="EMBL" id="KV419427">
    <property type="protein sequence ID" value="KZS89535.1"/>
    <property type="molecule type" value="Genomic_DNA"/>
</dbReference>
<dbReference type="AlphaFoldDB" id="A0A164QCE9"/>
<feature type="region of interest" description="Disordered" evidence="1">
    <location>
        <begin position="204"/>
        <end position="224"/>
    </location>
</feature>
<accession>A0A164QCE9</accession>
<organism evidence="3 4">
    <name type="scientific">Sistotremastrum niveocremeum HHB9708</name>
    <dbReference type="NCBI Taxonomy" id="1314777"/>
    <lineage>
        <taxon>Eukaryota</taxon>
        <taxon>Fungi</taxon>
        <taxon>Dikarya</taxon>
        <taxon>Basidiomycota</taxon>
        <taxon>Agaricomycotina</taxon>
        <taxon>Agaricomycetes</taxon>
        <taxon>Sistotremastrales</taxon>
        <taxon>Sistotremastraceae</taxon>
        <taxon>Sertulicium</taxon>
        <taxon>Sertulicium niveocremeum</taxon>
    </lineage>
</organism>
<evidence type="ECO:0000256" key="1">
    <source>
        <dbReference type="SAM" id="MobiDB-lite"/>
    </source>
</evidence>
<evidence type="ECO:0000256" key="2">
    <source>
        <dbReference type="SAM" id="Phobius"/>
    </source>
</evidence>
<dbReference type="OrthoDB" id="3251775at2759"/>
<feature type="transmembrane region" description="Helical" evidence="2">
    <location>
        <begin position="12"/>
        <end position="31"/>
    </location>
</feature>
<feature type="compositionally biased region" description="Polar residues" evidence="1">
    <location>
        <begin position="215"/>
        <end position="224"/>
    </location>
</feature>
<reference evidence="3 4" key="1">
    <citation type="journal article" date="2016" name="Mol. Biol. Evol.">
        <title>Comparative Genomics of Early-Diverging Mushroom-Forming Fungi Provides Insights into the Origins of Lignocellulose Decay Capabilities.</title>
        <authorList>
            <person name="Nagy L.G."/>
            <person name="Riley R."/>
            <person name="Tritt A."/>
            <person name="Adam C."/>
            <person name="Daum C."/>
            <person name="Floudas D."/>
            <person name="Sun H."/>
            <person name="Yadav J.S."/>
            <person name="Pangilinan J."/>
            <person name="Larsson K.H."/>
            <person name="Matsuura K."/>
            <person name="Barry K."/>
            <person name="Labutti K."/>
            <person name="Kuo R."/>
            <person name="Ohm R.A."/>
            <person name="Bhattacharya S.S."/>
            <person name="Shirouzu T."/>
            <person name="Yoshinaga Y."/>
            <person name="Martin F.M."/>
            <person name="Grigoriev I.V."/>
            <person name="Hibbett D.S."/>
        </authorList>
    </citation>
    <scope>NUCLEOTIDE SEQUENCE [LARGE SCALE GENOMIC DNA]</scope>
    <source>
        <strain evidence="3 4">HHB9708</strain>
    </source>
</reference>
<keyword evidence="2" id="KW-0472">Membrane</keyword>
<keyword evidence="2" id="KW-0812">Transmembrane</keyword>
<dbReference type="Proteomes" id="UP000076722">
    <property type="component" value="Unassembled WGS sequence"/>
</dbReference>
<name>A0A164QCE9_9AGAM</name>
<keyword evidence="2" id="KW-1133">Transmembrane helix</keyword>
<gene>
    <name evidence="3" type="ORF">SISNIDRAFT_489217</name>
</gene>
<evidence type="ECO:0000313" key="4">
    <source>
        <dbReference type="Proteomes" id="UP000076722"/>
    </source>
</evidence>
<keyword evidence="4" id="KW-1185">Reference proteome</keyword>
<evidence type="ECO:0008006" key="5">
    <source>
        <dbReference type="Google" id="ProtNLM"/>
    </source>
</evidence>
<protein>
    <recommendedName>
        <fullName evidence="5">STE3-domain-containing protein</fullName>
    </recommendedName>
</protein>